<evidence type="ECO:0000256" key="2">
    <source>
        <dbReference type="ARBA" id="ARBA00022617"/>
    </source>
</evidence>
<dbReference type="SUPFAM" id="SSF46458">
    <property type="entry name" value="Globin-like"/>
    <property type="match status" value="1"/>
</dbReference>
<dbReference type="HOGENOM" id="CLU_1374485_0_0_1"/>
<dbReference type="EnsemblProtists" id="EOD30194">
    <property type="protein sequence ID" value="EOD30194"/>
    <property type="gene ID" value="EMIHUDRAFT_253773"/>
</dbReference>
<keyword evidence="1 6" id="KW-0813">Transport</keyword>
<feature type="domain" description="Globin" evidence="7">
    <location>
        <begin position="85"/>
        <end position="181"/>
    </location>
</feature>
<dbReference type="GO" id="GO:0005344">
    <property type="term" value="F:oxygen carrier activity"/>
    <property type="evidence" value="ECO:0007669"/>
    <property type="project" value="UniProtKB-KW"/>
</dbReference>
<name>A0A0D3K359_EMIH1</name>
<dbReference type="CDD" id="cd01040">
    <property type="entry name" value="Mb-like"/>
    <property type="match status" value="1"/>
</dbReference>
<dbReference type="STRING" id="2903.R1FAA6"/>
<evidence type="ECO:0000256" key="6">
    <source>
        <dbReference type="RuleBase" id="RU000356"/>
    </source>
</evidence>
<evidence type="ECO:0000313" key="9">
    <source>
        <dbReference type="Proteomes" id="UP000013827"/>
    </source>
</evidence>
<evidence type="ECO:0000313" key="8">
    <source>
        <dbReference type="EnsemblProtists" id="EOD30194"/>
    </source>
</evidence>
<dbReference type="InterPro" id="IPR000971">
    <property type="entry name" value="Globin"/>
</dbReference>
<dbReference type="PANTHER" id="PTHR46458">
    <property type="entry name" value="BLR2807 PROTEIN"/>
    <property type="match status" value="1"/>
</dbReference>
<keyword evidence="4" id="KW-0479">Metal-binding</keyword>
<dbReference type="PANTHER" id="PTHR46458:SF1">
    <property type="entry name" value="GEO09476P1"/>
    <property type="match status" value="1"/>
</dbReference>
<keyword evidence="9" id="KW-1185">Reference proteome</keyword>
<protein>
    <recommendedName>
        <fullName evidence="7">Globin domain-containing protein</fullName>
    </recommendedName>
</protein>
<comment type="similarity">
    <text evidence="6">Belongs to the globin family.</text>
</comment>
<organism evidence="8 9">
    <name type="scientific">Emiliania huxleyi (strain CCMP1516)</name>
    <dbReference type="NCBI Taxonomy" id="280463"/>
    <lineage>
        <taxon>Eukaryota</taxon>
        <taxon>Haptista</taxon>
        <taxon>Haptophyta</taxon>
        <taxon>Prymnesiophyceae</taxon>
        <taxon>Isochrysidales</taxon>
        <taxon>Noelaerhabdaceae</taxon>
        <taxon>Emiliania</taxon>
    </lineage>
</organism>
<dbReference type="GO" id="GO:0046872">
    <property type="term" value="F:metal ion binding"/>
    <property type="evidence" value="ECO:0007669"/>
    <property type="project" value="UniProtKB-KW"/>
</dbReference>
<dbReference type="GO" id="GO:0020037">
    <property type="term" value="F:heme binding"/>
    <property type="evidence" value="ECO:0007669"/>
    <property type="project" value="InterPro"/>
</dbReference>
<reference evidence="8" key="2">
    <citation type="submission" date="2024-10" db="UniProtKB">
        <authorList>
            <consortium name="EnsemblProtists"/>
        </authorList>
    </citation>
    <scope>IDENTIFICATION</scope>
</reference>
<evidence type="ECO:0000256" key="1">
    <source>
        <dbReference type="ARBA" id="ARBA00022448"/>
    </source>
</evidence>
<keyword evidence="5" id="KW-0408">Iron</keyword>
<accession>A0A0D3K359</accession>
<dbReference type="InterPro" id="IPR050532">
    <property type="entry name" value="Globin-like_OT"/>
</dbReference>
<dbReference type="AlphaFoldDB" id="A0A0D3K359"/>
<dbReference type="GeneID" id="17275470"/>
<dbReference type="eggNOG" id="KOG3378">
    <property type="taxonomic scope" value="Eukaryota"/>
</dbReference>
<dbReference type="GO" id="GO:0019825">
    <property type="term" value="F:oxygen binding"/>
    <property type="evidence" value="ECO:0007669"/>
    <property type="project" value="InterPro"/>
</dbReference>
<evidence type="ECO:0000256" key="3">
    <source>
        <dbReference type="ARBA" id="ARBA00022621"/>
    </source>
</evidence>
<dbReference type="Gene3D" id="1.10.490.10">
    <property type="entry name" value="Globins"/>
    <property type="match status" value="1"/>
</dbReference>
<proteinExistence type="inferred from homology"/>
<dbReference type="Pfam" id="PF00042">
    <property type="entry name" value="Globin"/>
    <property type="match status" value="1"/>
</dbReference>
<evidence type="ECO:0000256" key="4">
    <source>
        <dbReference type="ARBA" id="ARBA00022723"/>
    </source>
</evidence>
<dbReference type="InterPro" id="IPR012292">
    <property type="entry name" value="Globin/Proto"/>
</dbReference>
<dbReference type="InterPro" id="IPR009050">
    <property type="entry name" value="Globin-like_sf"/>
</dbReference>
<evidence type="ECO:0000259" key="7">
    <source>
        <dbReference type="Pfam" id="PF00042"/>
    </source>
</evidence>
<sequence length="199" mass="21707">MAPAIAASPVLRLSRNMGAGAGSGGADLDIDYVKSSWDTVVTNVKKLTQNPAASNQEIFELAGQVLFEKILGPPEDTATFEARCKLFTFKTDYDERIKDPHYKKHVSGVVETVNTAIDNLHDLAGLEKILFDLGKRHNNYGVKNSHYTLVKESLVYTLGVALGAPLEGKDAEQWTLVWGFVESNMKKGQASDASYSLEG</sequence>
<keyword evidence="3 6" id="KW-0561">Oxygen transport</keyword>
<dbReference type="Proteomes" id="UP000013827">
    <property type="component" value="Unassembled WGS sequence"/>
</dbReference>
<dbReference type="RefSeq" id="XP_005782623.1">
    <property type="nucleotide sequence ID" value="XM_005782566.1"/>
</dbReference>
<dbReference type="InterPro" id="IPR044399">
    <property type="entry name" value="Mb-like_M"/>
</dbReference>
<dbReference type="KEGG" id="ehx:EMIHUDRAFT_253773"/>
<evidence type="ECO:0000256" key="5">
    <source>
        <dbReference type="ARBA" id="ARBA00023004"/>
    </source>
</evidence>
<dbReference type="PaxDb" id="2903-EOD30194"/>
<reference evidence="9" key="1">
    <citation type="journal article" date="2013" name="Nature">
        <title>Pan genome of the phytoplankton Emiliania underpins its global distribution.</title>
        <authorList>
            <person name="Read B.A."/>
            <person name="Kegel J."/>
            <person name="Klute M.J."/>
            <person name="Kuo A."/>
            <person name="Lefebvre S.C."/>
            <person name="Maumus F."/>
            <person name="Mayer C."/>
            <person name="Miller J."/>
            <person name="Monier A."/>
            <person name="Salamov A."/>
            <person name="Young J."/>
            <person name="Aguilar M."/>
            <person name="Claverie J.M."/>
            <person name="Frickenhaus S."/>
            <person name="Gonzalez K."/>
            <person name="Herman E.K."/>
            <person name="Lin Y.C."/>
            <person name="Napier J."/>
            <person name="Ogata H."/>
            <person name="Sarno A.F."/>
            <person name="Shmutz J."/>
            <person name="Schroeder D."/>
            <person name="de Vargas C."/>
            <person name="Verret F."/>
            <person name="von Dassow P."/>
            <person name="Valentin K."/>
            <person name="Van de Peer Y."/>
            <person name="Wheeler G."/>
            <person name="Dacks J.B."/>
            <person name="Delwiche C.F."/>
            <person name="Dyhrman S.T."/>
            <person name="Glockner G."/>
            <person name="John U."/>
            <person name="Richards T."/>
            <person name="Worden A.Z."/>
            <person name="Zhang X."/>
            <person name="Grigoriev I.V."/>
            <person name="Allen A.E."/>
            <person name="Bidle K."/>
            <person name="Borodovsky M."/>
            <person name="Bowler C."/>
            <person name="Brownlee C."/>
            <person name="Cock J.M."/>
            <person name="Elias M."/>
            <person name="Gladyshev V.N."/>
            <person name="Groth M."/>
            <person name="Guda C."/>
            <person name="Hadaegh A."/>
            <person name="Iglesias-Rodriguez M.D."/>
            <person name="Jenkins J."/>
            <person name="Jones B.M."/>
            <person name="Lawson T."/>
            <person name="Leese F."/>
            <person name="Lindquist E."/>
            <person name="Lobanov A."/>
            <person name="Lomsadze A."/>
            <person name="Malik S.B."/>
            <person name="Marsh M.E."/>
            <person name="Mackinder L."/>
            <person name="Mock T."/>
            <person name="Mueller-Roeber B."/>
            <person name="Pagarete A."/>
            <person name="Parker M."/>
            <person name="Probert I."/>
            <person name="Quesneville H."/>
            <person name="Raines C."/>
            <person name="Rensing S.A."/>
            <person name="Riano-Pachon D.M."/>
            <person name="Richier S."/>
            <person name="Rokitta S."/>
            <person name="Shiraiwa Y."/>
            <person name="Soanes D.M."/>
            <person name="van der Giezen M."/>
            <person name="Wahlund T.M."/>
            <person name="Williams B."/>
            <person name="Wilson W."/>
            <person name="Wolfe G."/>
            <person name="Wurch L.L."/>
        </authorList>
    </citation>
    <scope>NUCLEOTIDE SEQUENCE</scope>
</reference>
<keyword evidence="2 6" id="KW-0349">Heme</keyword>